<dbReference type="InterPro" id="IPR000719">
    <property type="entry name" value="Prot_kinase_dom"/>
</dbReference>
<evidence type="ECO:0000313" key="3">
    <source>
        <dbReference type="EMBL" id="GHC90308.1"/>
    </source>
</evidence>
<reference evidence="3" key="2">
    <citation type="submission" date="2020-09" db="EMBL/GenBank/DDBJ databases">
        <authorList>
            <person name="Sun Q."/>
            <person name="Ohkuma M."/>
        </authorList>
    </citation>
    <scope>NUCLEOTIDE SEQUENCE</scope>
    <source>
        <strain evidence="3">JCM 4637</strain>
    </source>
</reference>
<dbReference type="PROSITE" id="PS50011">
    <property type="entry name" value="PROTEIN_KINASE_DOM"/>
    <property type="match status" value="1"/>
</dbReference>
<dbReference type="SUPFAM" id="SSF56112">
    <property type="entry name" value="Protein kinase-like (PK-like)"/>
    <property type="match status" value="2"/>
</dbReference>
<sequence>MPPNAHVADGSLASRRAVHTEISAALAHRSDRALVELLERAGQSGHGIGGKTAVLELAGRRVFVKRVPLTALELRPEHHRSTANLFDLPAFLHYGVGAVGSPGFGAWRELAVHAMTTDWALSGTYEGFPLLHHWRVLPDTTQLPDELADIDRAVAYWGGDTRLRHRIEALRDSPASLVLFLEHVPHNLHQWLAEQTAAGETTTERACALAERDLTTGISFMAAHGLIHFDAHFENILTDGRRLYFTDFGLALSDRFALSPAEAAFAARHRTYDHAYAVWHLVSWLVADLYGSGPEERAARIQAYARGETPTGVPDRVAALLTRDAPLAVRYGDFLDRWRKDGRETPYPNEEVRRLAGQGKQPLSPPSGGSSRLPA</sequence>
<dbReference type="EMBL" id="BMVC01000004">
    <property type="protein sequence ID" value="GHC90308.1"/>
    <property type="molecule type" value="Genomic_DNA"/>
</dbReference>
<feature type="domain" description="Protein kinase" evidence="2">
    <location>
        <begin position="35"/>
        <end position="375"/>
    </location>
</feature>
<organism evidence="3 4">
    <name type="scientific">Streptomyces finlayi</name>
    <dbReference type="NCBI Taxonomy" id="67296"/>
    <lineage>
        <taxon>Bacteria</taxon>
        <taxon>Bacillati</taxon>
        <taxon>Actinomycetota</taxon>
        <taxon>Actinomycetes</taxon>
        <taxon>Kitasatosporales</taxon>
        <taxon>Streptomycetaceae</taxon>
        <taxon>Streptomyces</taxon>
    </lineage>
</organism>
<name>A0A919C9Z7_9ACTN</name>
<evidence type="ECO:0000256" key="1">
    <source>
        <dbReference type="SAM" id="MobiDB-lite"/>
    </source>
</evidence>
<reference evidence="3" key="1">
    <citation type="journal article" date="2014" name="Int. J. Syst. Evol. Microbiol.">
        <title>Complete genome sequence of Corynebacterium casei LMG S-19264T (=DSM 44701T), isolated from a smear-ripened cheese.</title>
        <authorList>
            <consortium name="US DOE Joint Genome Institute (JGI-PGF)"/>
            <person name="Walter F."/>
            <person name="Albersmeier A."/>
            <person name="Kalinowski J."/>
            <person name="Ruckert C."/>
        </authorList>
    </citation>
    <scope>NUCLEOTIDE SEQUENCE</scope>
    <source>
        <strain evidence="3">JCM 4637</strain>
    </source>
</reference>
<proteinExistence type="predicted"/>
<dbReference type="AlphaFoldDB" id="A0A919C9Z7"/>
<evidence type="ECO:0000313" key="4">
    <source>
        <dbReference type="Proteomes" id="UP000638353"/>
    </source>
</evidence>
<feature type="compositionally biased region" description="Basic and acidic residues" evidence="1">
    <location>
        <begin position="340"/>
        <end position="354"/>
    </location>
</feature>
<dbReference type="RefSeq" id="WP_189823559.1">
    <property type="nucleotide sequence ID" value="NZ_BMVC01000004.1"/>
</dbReference>
<dbReference type="Gene3D" id="1.10.510.10">
    <property type="entry name" value="Transferase(Phosphotransferase) domain 1"/>
    <property type="match status" value="1"/>
</dbReference>
<dbReference type="Proteomes" id="UP000638353">
    <property type="component" value="Unassembled WGS sequence"/>
</dbReference>
<dbReference type="GO" id="GO:0005524">
    <property type="term" value="F:ATP binding"/>
    <property type="evidence" value="ECO:0007669"/>
    <property type="project" value="InterPro"/>
</dbReference>
<feature type="compositionally biased region" description="Low complexity" evidence="1">
    <location>
        <begin position="357"/>
        <end position="375"/>
    </location>
</feature>
<evidence type="ECO:0000259" key="2">
    <source>
        <dbReference type="PROSITE" id="PS50011"/>
    </source>
</evidence>
<accession>A0A919C9Z7</accession>
<feature type="region of interest" description="Disordered" evidence="1">
    <location>
        <begin position="340"/>
        <end position="375"/>
    </location>
</feature>
<comment type="caution">
    <text evidence="3">The sequence shown here is derived from an EMBL/GenBank/DDBJ whole genome shotgun (WGS) entry which is preliminary data.</text>
</comment>
<dbReference type="InterPro" id="IPR011009">
    <property type="entry name" value="Kinase-like_dom_sf"/>
</dbReference>
<gene>
    <name evidence="3" type="ORF">GCM10010334_24200</name>
</gene>
<protein>
    <recommendedName>
        <fullName evidence="2">Protein kinase domain-containing protein</fullName>
    </recommendedName>
</protein>
<dbReference type="GO" id="GO:0004672">
    <property type="term" value="F:protein kinase activity"/>
    <property type="evidence" value="ECO:0007669"/>
    <property type="project" value="InterPro"/>
</dbReference>